<dbReference type="Proteomes" id="UP000006038">
    <property type="component" value="Chromosome 4"/>
</dbReference>
<keyword evidence="2" id="KW-1185">Reference proteome</keyword>
<reference evidence="1" key="1">
    <citation type="journal article" date="2013" name="Nat. Commun.">
        <title>Whole-genome sequencing of Oryza brachyantha reveals mechanisms underlying Oryza genome evolution.</title>
        <authorList>
            <person name="Chen J."/>
            <person name="Huang Q."/>
            <person name="Gao D."/>
            <person name="Wang J."/>
            <person name="Lang Y."/>
            <person name="Liu T."/>
            <person name="Li B."/>
            <person name="Bai Z."/>
            <person name="Luis Goicoechea J."/>
            <person name="Liang C."/>
            <person name="Chen C."/>
            <person name="Zhang W."/>
            <person name="Sun S."/>
            <person name="Liao Y."/>
            <person name="Zhang X."/>
            <person name="Yang L."/>
            <person name="Song C."/>
            <person name="Wang M."/>
            <person name="Shi J."/>
            <person name="Liu G."/>
            <person name="Liu J."/>
            <person name="Zhou H."/>
            <person name="Zhou W."/>
            <person name="Yu Q."/>
            <person name="An N."/>
            <person name="Chen Y."/>
            <person name="Cai Q."/>
            <person name="Wang B."/>
            <person name="Liu B."/>
            <person name="Min J."/>
            <person name="Huang Y."/>
            <person name="Wu H."/>
            <person name="Li Z."/>
            <person name="Zhang Y."/>
            <person name="Yin Y."/>
            <person name="Song W."/>
            <person name="Jiang J."/>
            <person name="Jackson S.A."/>
            <person name="Wing R.A."/>
            <person name="Wang J."/>
            <person name="Chen M."/>
        </authorList>
    </citation>
    <scope>NUCLEOTIDE SEQUENCE [LARGE SCALE GENOMIC DNA]</scope>
    <source>
        <strain evidence="1">cv. IRGC 101232</strain>
    </source>
</reference>
<dbReference type="Gramene" id="OB04G15360.1">
    <property type="protein sequence ID" value="OB04G15360.1"/>
    <property type="gene ID" value="OB04G15360"/>
</dbReference>
<accession>J3LWL1</accession>
<reference evidence="1" key="2">
    <citation type="submission" date="2013-04" db="UniProtKB">
        <authorList>
            <consortium name="EnsemblPlants"/>
        </authorList>
    </citation>
    <scope>IDENTIFICATION</scope>
</reference>
<name>J3LWL1_ORYBR</name>
<dbReference type="AlphaFoldDB" id="J3LWL1"/>
<organism evidence="1">
    <name type="scientific">Oryza brachyantha</name>
    <name type="common">malo sina</name>
    <dbReference type="NCBI Taxonomy" id="4533"/>
    <lineage>
        <taxon>Eukaryota</taxon>
        <taxon>Viridiplantae</taxon>
        <taxon>Streptophyta</taxon>
        <taxon>Embryophyta</taxon>
        <taxon>Tracheophyta</taxon>
        <taxon>Spermatophyta</taxon>
        <taxon>Magnoliopsida</taxon>
        <taxon>Liliopsida</taxon>
        <taxon>Poales</taxon>
        <taxon>Poaceae</taxon>
        <taxon>BOP clade</taxon>
        <taxon>Oryzoideae</taxon>
        <taxon>Oryzeae</taxon>
        <taxon>Oryzinae</taxon>
        <taxon>Oryza</taxon>
    </lineage>
</organism>
<protein>
    <submittedName>
        <fullName evidence="1">Uncharacterized protein</fullName>
    </submittedName>
</protein>
<dbReference type="HOGENOM" id="CLU_2926326_0_0_1"/>
<evidence type="ECO:0000313" key="2">
    <source>
        <dbReference type="Proteomes" id="UP000006038"/>
    </source>
</evidence>
<dbReference type="EnsemblPlants" id="OB04G15360.1">
    <property type="protein sequence ID" value="OB04G15360.1"/>
    <property type="gene ID" value="OB04G15360"/>
</dbReference>
<sequence length="61" mass="6986">MLGWCCSRCFCDTPLRDGGGCFTVRTILWLDDKLSMLGPTVTCFHECFYINLEYADICTSY</sequence>
<proteinExistence type="predicted"/>
<evidence type="ECO:0000313" key="1">
    <source>
        <dbReference type="EnsemblPlants" id="OB04G15360.1"/>
    </source>
</evidence>